<proteinExistence type="predicted"/>
<evidence type="ECO:0000313" key="4">
    <source>
        <dbReference type="Proteomes" id="UP001214553"/>
    </source>
</evidence>
<dbReference type="EMBL" id="CP119108">
    <property type="protein sequence ID" value="WEG08859.1"/>
    <property type="molecule type" value="Genomic_DNA"/>
</dbReference>
<dbReference type="InterPro" id="IPR013096">
    <property type="entry name" value="Cupin_2"/>
</dbReference>
<dbReference type="InterPro" id="IPR014710">
    <property type="entry name" value="RmlC-like_jellyroll"/>
</dbReference>
<reference evidence="3 4" key="1">
    <citation type="submission" date="2023-03" db="EMBL/GenBank/DDBJ databases">
        <title>Genome sequence of Microbacterium sp. KACC 23027.</title>
        <authorList>
            <person name="Kim S."/>
            <person name="Heo J."/>
            <person name="Kwon S.-W."/>
        </authorList>
    </citation>
    <scope>NUCLEOTIDE SEQUENCE [LARGE SCALE GENOMIC DNA]</scope>
    <source>
        <strain evidence="3 4">KACC 23027</strain>
    </source>
</reference>
<dbReference type="RefSeq" id="WP_275278186.1">
    <property type="nucleotide sequence ID" value="NZ_CP119108.1"/>
</dbReference>
<dbReference type="InterPro" id="IPR051610">
    <property type="entry name" value="GPI/OXD"/>
</dbReference>
<sequence>MSTYDVVELGGLDTWRSADDRPGKQFVDKLIPTQFVGVSANTTAPGEQSPFWHSHDRLEEVYIFLDGLGQMGLDDDVVDVKAGTVVRVGQGVMRILRALPDSPEDLRWLCVRAGGDTLENVGHDGQLDRERPAPWAK</sequence>
<dbReference type="InterPro" id="IPR011051">
    <property type="entry name" value="RmlC_Cupin_sf"/>
</dbReference>
<evidence type="ECO:0000313" key="3">
    <source>
        <dbReference type="EMBL" id="WEG08859.1"/>
    </source>
</evidence>
<dbReference type="Proteomes" id="UP001214553">
    <property type="component" value="Chromosome"/>
</dbReference>
<dbReference type="Pfam" id="PF07883">
    <property type="entry name" value="Cupin_2"/>
    <property type="match status" value="1"/>
</dbReference>
<organism evidence="3 4">
    <name type="scientific">Microbacterium horticulturae</name>
    <dbReference type="NCBI Taxonomy" id="3028316"/>
    <lineage>
        <taxon>Bacteria</taxon>
        <taxon>Bacillati</taxon>
        <taxon>Actinomycetota</taxon>
        <taxon>Actinomycetes</taxon>
        <taxon>Micrococcales</taxon>
        <taxon>Microbacteriaceae</taxon>
        <taxon>Microbacterium</taxon>
    </lineage>
</organism>
<accession>A0ABY8BXD5</accession>
<keyword evidence="1" id="KW-0479">Metal-binding</keyword>
<protein>
    <submittedName>
        <fullName evidence="3">Cupin domain-containing protein</fullName>
    </submittedName>
</protein>
<dbReference type="Gene3D" id="2.60.120.10">
    <property type="entry name" value="Jelly Rolls"/>
    <property type="match status" value="1"/>
</dbReference>
<gene>
    <name evidence="3" type="ORF">PU630_16705</name>
</gene>
<evidence type="ECO:0000259" key="2">
    <source>
        <dbReference type="Pfam" id="PF07883"/>
    </source>
</evidence>
<dbReference type="PANTHER" id="PTHR35848:SF6">
    <property type="entry name" value="CUPIN TYPE-2 DOMAIN-CONTAINING PROTEIN"/>
    <property type="match status" value="1"/>
</dbReference>
<evidence type="ECO:0000256" key="1">
    <source>
        <dbReference type="ARBA" id="ARBA00022723"/>
    </source>
</evidence>
<keyword evidence="4" id="KW-1185">Reference proteome</keyword>
<name>A0ABY8BXD5_9MICO</name>
<dbReference type="SUPFAM" id="SSF51182">
    <property type="entry name" value="RmlC-like cupins"/>
    <property type="match status" value="1"/>
</dbReference>
<dbReference type="PANTHER" id="PTHR35848">
    <property type="entry name" value="OXALATE-BINDING PROTEIN"/>
    <property type="match status" value="1"/>
</dbReference>
<feature type="domain" description="Cupin type-2" evidence="2">
    <location>
        <begin position="43"/>
        <end position="111"/>
    </location>
</feature>